<organism evidence="11 12">
    <name type="scientific">Linum trigynum</name>
    <dbReference type="NCBI Taxonomy" id="586398"/>
    <lineage>
        <taxon>Eukaryota</taxon>
        <taxon>Viridiplantae</taxon>
        <taxon>Streptophyta</taxon>
        <taxon>Embryophyta</taxon>
        <taxon>Tracheophyta</taxon>
        <taxon>Spermatophyta</taxon>
        <taxon>Magnoliopsida</taxon>
        <taxon>eudicotyledons</taxon>
        <taxon>Gunneridae</taxon>
        <taxon>Pentapetalae</taxon>
        <taxon>rosids</taxon>
        <taxon>fabids</taxon>
        <taxon>Malpighiales</taxon>
        <taxon>Linaceae</taxon>
        <taxon>Linum</taxon>
    </lineage>
</organism>
<dbReference type="Gene3D" id="1.20.58.1040">
    <property type="match status" value="1"/>
</dbReference>
<evidence type="ECO:0000256" key="5">
    <source>
        <dbReference type="ARBA" id="ARBA00023136"/>
    </source>
</evidence>
<evidence type="ECO:0000259" key="10">
    <source>
        <dbReference type="SMART" id="SM00768"/>
    </source>
</evidence>
<dbReference type="InterPro" id="IPR044788">
    <property type="entry name" value="X8_dom_prot"/>
</dbReference>
<dbReference type="InterPro" id="IPR012946">
    <property type="entry name" value="X8"/>
</dbReference>
<evidence type="ECO:0000256" key="2">
    <source>
        <dbReference type="ARBA" id="ARBA00022475"/>
    </source>
</evidence>
<evidence type="ECO:0000256" key="3">
    <source>
        <dbReference type="ARBA" id="ARBA00022622"/>
    </source>
</evidence>
<feature type="chain" id="PRO_5043427248" description="X8 domain-containing protein" evidence="9">
    <location>
        <begin position="35"/>
        <end position="134"/>
    </location>
</feature>
<dbReference type="Pfam" id="PF07983">
    <property type="entry name" value="X8"/>
    <property type="match status" value="1"/>
</dbReference>
<proteinExistence type="predicted"/>
<feature type="domain" description="X8" evidence="10">
    <location>
        <begin position="45"/>
        <end position="130"/>
    </location>
</feature>
<keyword evidence="6" id="KW-1015">Disulfide bond</keyword>
<dbReference type="PANTHER" id="PTHR31044">
    <property type="entry name" value="BETA-1,3 GLUCANASE"/>
    <property type="match status" value="1"/>
</dbReference>
<dbReference type="GO" id="GO:0009506">
    <property type="term" value="C:plasmodesma"/>
    <property type="evidence" value="ECO:0007669"/>
    <property type="project" value="UniProtKB-ARBA"/>
</dbReference>
<protein>
    <recommendedName>
        <fullName evidence="10">X8 domain-containing protein</fullName>
    </recommendedName>
</protein>
<dbReference type="GO" id="GO:0005886">
    <property type="term" value="C:plasma membrane"/>
    <property type="evidence" value="ECO:0007669"/>
    <property type="project" value="UniProtKB-SubCell"/>
</dbReference>
<keyword evidence="4 9" id="KW-0732">Signal</keyword>
<evidence type="ECO:0000313" key="11">
    <source>
        <dbReference type="EMBL" id="CAL1386002.1"/>
    </source>
</evidence>
<feature type="signal peptide" evidence="9">
    <location>
        <begin position="1"/>
        <end position="34"/>
    </location>
</feature>
<accession>A0AAV2EJW6</accession>
<keyword evidence="2" id="KW-1003">Cell membrane</keyword>
<keyword evidence="3" id="KW-0336">GPI-anchor</keyword>
<keyword evidence="12" id="KW-1185">Reference proteome</keyword>
<dbReference type="Proteomes" id="UP001497516">
    <property type="component" value="Chromosome 4"/>
</dbReference>
<evidence type="ECO:0000256" key="9">
    <source>
        <dbReference type="SAM" id="SignalP"/>
    </source>
</evidence>
<evidence type="ECO:0000256" key="4">
    <source>
        <dbReference type="ARBA" id="ARBA00022729"/>
    </source>
</evidence>
<dbReference type="FunFam" id="1.20.58.1040:FF:000001">
    <property type="entry name" value="Glucan endo-1,3-beta-glucosidase 4"/>
    <property type="match status" value="1"/>
</dbReference>
<dbReference type="GO" id="GO:0098552">
    <property type="term" value="C:side of membrane"/>
    <property type="evidence" value="ECO:0007669"/>
    <property type="project" value="UniProtKB-KW"/>
</dbReference>
<dbReference type="EMBL" id="OZ034817">
    <property type="protein sequence ID" value="CAL1386002.1"/>
    <property type="molecule type" value="Genomic_DNA"/>
</dbReference>
<evidence type="ECO:0000313" key="12">
    <source>
        <dbReference type="Proteomes" id="UP001497516"/>
    </source>
</evidence>
<name>A0AAV2EJW6_9ROSI</name>
<evidence type="ECO:0000256" key="6">
    <source>
        <dbReference type="ARBA" id="ARBA00023157"/>
    </source>
</evidence>
<dbReference type="SMART" id="SM00768">
    <property type="entry name" value="X8"/>
    <property type="match status" value="1"/>
</dbReference>
<evidence type="ECO:0000256" key="1">
    <source>
        <dbReference type="ARBA" id="ARBA00004609"/>
    </source>
</evidence>
<keyword evidence="7" id="KW-0325">Glycoprotein</keyword>
<dbReference type="AlphaFoldDB" id="A0AAV2EJW6"/>
<evidence type="ECO:0000256" key="8">
    <source>
        <dbReference type="ARBA" id="ARBA00023288"/>
    </source>
</evidence>
<dbReference type="PANTHER" id="PTHR31044:SF55">
    <property type="entry name" value="CARBOHYDRATE-BINDING X8 DOMAIN SUPERFAMILY PROTEIN"/>
    <property type="match status" value="1"/>
</dbReference>
<reference evidence="11 12" key="1">
    <citation type="submission" date="2024-04" db="EMBL/GenBank/DDBJ databases">
        <authorList>
            <person name="Fracassetti M."/>
        </authorList>
    </citation>
    <scope>NUCLEOTIDE SEQUENCE [LARGE SCALE GENOMIC DNA]</scope>
</reference>
<keyword evidence="5" id="KW-0472">Membrane</keyword>
<sequence length="134" mass="15106">MSLSLATSFRTPSLIASLLLLLLLASHFPQRSEGKEDDEWENFKEWCIADEQTPADELQRAMEWACGKGGGDCSKIQKGQPCYFPDSIKDRASFAFNSYYQMFKRKGATCYFNSAAMVTDLDPSQGSCKFEYLP</sequence>
<comment type="subcellular location">
    <subcellularLocation>
        <location evidence="1">Cell membrane</location>
        <topology evidence="1">Lipid-anchor</topology>
        <topology evidence="1">GPI-anchor</topology>
    </subcellularLocation>
</comment>
<keyword evidence="8" id="KW-0449">Lipoprotein</keyword>
<evidence type="ECO:0000256" key="7">
    <source>
        <dbReference type="ARBA" id="ARBA00023180"/>
    </source>
</evidence>
<gene>
    <name evidence="11" type="ORF">LTRI10_LOCUS27094</name>
</gene>